<feature type="transmembrane region" description="Helical" evidence="7">
    <location>
        <begin position="29"/>
        <end position="48"/>
    </location>
</feature>
<feature type="transmembrane region" description="Helical" evidence="7">
    <location>
        <begin position="584"/>
        <end position="603"/>
    </location>
</feature>
<dbReference type="PANTHER" id="PTHR11616">
    <property type="entry name" value="SODIUM/CHLORIDE DEPENDENT TRANSPORTER"/>
    <property type="match status" value="1"/>
</dbReference>
<evidence type="ECO:0000256" key="5">
    <source>
        <dbReference type="ARBA" id="ARBA00023136"/>
    </source>
</evidence>
<dbReference type="PRINTS" id="PR00176">
    <property type="entry name" value="NANEUSMPORT"/>
</dbReference>
<feature type="transmembrane region" description="Helical" evidence="7">
    <location>
        <begin position="455"/>
        <end position="476"/>
    </location>
</feature>
<dbReference type="InterPro" id="IPR037272">
    <property type="entry name" value="SNS_sf"/>
</dbReference>
<dbReference type="PROSITE" id="PS50267">
    <property type="entry name" value="NA_NEUROTRAN_SYMP_3"/>
    <property type="match status" value="1"/>
</dbReference>
<name>J3NUZ2_GAET3</name>
<dbReference type="HOGENOM" id="CLU_016501_0_0_1"/>
<evidence type="ECO:0000256" key="3">
    <source>
        <dbReference type="ARBA" id="ARBA00022692"/>
    </source>
</evidence>
<evidence type="ECO:0000256" key="4">
    <source>
        <dbReference type="ARBA" id="ARBA00022989"/>
    </source>
</evidence>
<feature type="transmembrane region" description="Helical" evidence="7">
    <location>
        <begin position="205"/>
        <end position="226"/>
    </location>
</feature>
<dbReference type="EnsemblFungi" id="EJT75164">
    <property type="protein sequence ID" value="EJT75164"/>
    <property type="gene ID" value="GGTG_05101"/>
</dbReference>
<reference evidence="9" key="5">
    <citation type="submission" date="2018-04" db="UniProtKB">
        <authorList>
            <consortium name="EnsemblFungi"/>
        </authorList>
    </citation>
    <scope>IDENTIFICATION</scope>
    <source>
        <strain evidence="9">R3-111a-1</strain>
    </source>
</reference>
<reference evidence="9" key="4">
    <citation type="journal article" date="2015" name="G3 (Bethesda)">
        <title>Genome sequences of three phytopathogenic species of the Magnaporthaceae family of fungi.</title>
        <authorList>
            <person name="Okagaki L.H."/>
            <person name="Nunes C.C."/>
            <person name="Sailsbery J."/>
            <person name="Clay B."/>
            <person name="Brown D."/>
            <person name="John T."/>
            <person name="Oh Y."/>
            <person name="Young N."/>
            <person name="Fitzgerald M."/>
            <person name="Haas B.J."/>
            <person name="Zeng Q."/>
            <person name="Young S."/>
            <person name="Adiconis X."/>
            <person name="Fan L."/>
            <person name="Levin J.Z."/>
            <person name="Mitchell T.K."/>
            <person name="Okubara P.A."/>
            <person name="Farman M.L."/>
            <person name="Kohn L.M."/>
            <person name="Birren B."/>
            <person name="Ma L.-J."/>
            <person name="Dean R.A."/>
        </authorList>
    </citation>
    <scope>NUCLEOTIDE SEQUENCE</scope>
    <source>
        <strain evidence="9">R3-111a-1</strain>
    </source>
</reference>
<dbReference type="PANTHER" id="PTHR11616:SF240">
    <property type="entry name" value="BLOATED TUBULES, ISOFORM B-RELATED"/>
    <property type="match status" value="1"/>
</dbReference>
<gene>
    <name evidence="9" type="primary">20345559</name>
    <name evidence="8" type="ORF">GGTG_05101</name>
</gene>
<feature type="region of interest" description="Disordered" evidence="6">
    <location>
        <begin position="639"/>
        <end position="665"/>
    </location>
</feature>
<dbReference type="GeneID" id="20345559"/>
<feature type="transmembrane region" description="Helical" evidence="7">
    <location>
        <begin position="420"/>
        <end position="443"/>
    </location>
</feature>
<evidence type="ECO:0000256" key="1">
    <source>
        <dbReference type="ARBA" id="ARBA00004141"/>
    </source>
</evidence>
<feature type="transmembrane region" description="Helical" evidence="7">
    <location>
        <begin position="103"/>
        <end position="130"/>
    </location>
</feature>
<keyword evidence="4 7" id="KW-1133">Transmembrane helix</keyword>
<reference evidence="8" key="2">
    <citation type="submission" date="2010-07" db="EMBL/GenBank/DDBJ databases">
        <authorList>
            <consortium name="The Broad Institute Genome Sequencing Platform"/>
            <consortium name="Broad Institute Genome Sequencing Center for Infectious Disease"/>
            <person name="Ma L.-J."/>
            <person name="Dead R."/>
            <person name="Young S."/>
            <person name="Zeng Q."/>
            <person name="Koehrsen M."/>
            <person name="Alvarado L."/>
            <person name="Berlin A."/>
            <person name="Chapman S.B."/>
            <person name="Chen Z."/>
            <person name="Freedman E."/>
            <person name="Gellesch M."/>
            <person name="Goldberg J."/>
            <person name="Griggs A."/>
            <person name="Gujja S."/>
            <person name="Heilman E.R."/>
            <person name="Heiman D."/>
            <person name="Hepburn T."/>
            <person name="Howarth C."/>
            <person name="Jen D."/>
            <person name="Larson L."/>
            <person name="Mehta T."/>
            <person name="Neiman D."/>
            <person name="Pearson M."/>
            <person name="Roberts A."/>
            <person name="Saif S."/>
            <person name="Shea T."/>
            <person name="Shenoy N."/>
            <person name="Sisk P."/>
            <person name="Stolte C."/>
            <person name="Sykes S."/>
            <person name="Walk T."/>
            <person name="White J."/>
            <person name="Yandava C."/>
            <person name="Haas B."/>
            <person name="Nusbaum C."/>
            <person name="Birren B."/>
        </authorList>
    </citation>
    <scope>NUCLEOTIDE SEQUENCE</scope>
    <source>
        <strain evidence="8">R3-111a-1</strain>
    </source>
</reference>
<feature type="transmembrane region" description="Helical" evidence="7">
    <location>
        <begin position="292"/>
        <end position="319"/>
    </location>
</feature>
<keyword evidence="3 7" id="KW-0812">Transmembrane</keyword>
<reference evidence="10" key="1">
    <citation type="submission" date="2010-07" db="EMBL/GenBank/DDBJ databases">
        <title>The genome sequence of Gaeumannomyces graminis var. tritici strain R3-111a-1.</title>
        <authorList>
            <consortium name="The Broad Institute Genome Sequencing Platform"/>
            <person name="Ma L.-J."/>
            <person name="Dead R."/>
            <person name="Young S."/>
            <person name="Zeng Q."/>
            <person name="Koehrsen M."/>
            <person name="Alvarado L."/>
            <person name="Berlin A."/>
            <person name="Chapman S.B."/>
            <person name="Chen Z."/>
            <person name="Freedman E."/>
            <person name="Gellesch M."/>
            <person name="Goldberg J."/>
            <person name="Griggs A."/>
            <person name="Gujja S."/>
            <person name="Heilman E.R."/>
            <person name="Heiman D."/>
            <person name="Hepburn T."/>
            <person name="Howarth C."/>
            <person name="Jen D."/>
            <person name="Larson L."/>
            <person name="Mehta T."/>
            <person name="Neiman D."/>
            <person name="Pearson M."/>
            <person name="Roberts A."/>
            <person name="Saif S."/>
            <person name="Shea T."/>
            <person name="Shenoy N."/>
            <person name="Sisk P."/>
            <person name="Stolte C."/>
            <person name="Sykes S."/>
            <person name="Walk T."/>
            <person name="White J."/>
            <person name="Yandava C."/>
            <person name="Haas B."/>
            <person name="Nusbaum C."/>
            <person name="Birren B."/>
        </authorList>
    </citation>
    <scope>NUCLEOTIDE SEQUENCE [LARGE SCALE GENOMIC DNA]</scope>
    <source>
        <strain evidence="10">R3-111a-1</strain>
    </source>
</reference>
<sequence>MDALKKAVNFVLPPAEKGEDGRDQWGSRWAFIMAAMGGAVGLGNLLRFPSIVFNNHGLQFFIPYLMGLALLAIPILMLEMAVGQAFRGGCVLAWHNLNKRAKGGGWSVAFSGYVIATYYVPLIAWVMHYFRVSFISPLPWTGRVKEFFSDVVVANVEAEPGWLNPDGSVARYKSYPGTGMVGETVAWTTFTWFVVWLCSFKGAGLIGRVIYVTMALPLILIVILIGRSVSLPNAVDGVRLYFATWRGETLADATIWQEATGQIFFSVGIGMGYFTSYASYNAKYANTVQDALIVSLCNSAIEIVGAFAVFGIVGFLGLVPSDEERLSTFTSGFITYPEALAQMPGSNFFAVVFFFTLFLLGLTSTFALLEGVVAIICDTEFGRRLSRPWWSTIVTVVSFLISLMFCTEFGYGLLDAVDTYVNYLALFFVTWSECFAATTLYRYKDVVNQVGLAPMLAYNGGYVLAQVFGVVVGHMVHPGVGAGFGFGLLLLATTMAVFLAKDPDVSPPGVFAGNRFVRRFWWMAFYSGNQLTRDLNGVVGTGKNWKIPSFWAPLLKYMTSPVLLMLLSLAYPLFISKRTDPQQIFAFSFMHIVMVVTVSVFVYPRYFNVFVKREARGAGDQPVAPGVTMDTYTADIEGTGVMAGPDENRELGGSSSKEQVDVDRK</sequence>
<organism evidence="8">
    <name type="scientific">Gaeumannomyces tritici (strain R3-111a-1)</name>
    <name type="common">Wheat and barley take-all root rot fungus</name>
    <name type="synonym">Gaeumannomyces graminis var. tritici</name>
    <dbReference type="NCBI Taxonomy" id="644352"/>
    <lineage>
        <taxon>Eukaryota</taxon>
        <taxon>Fungi</taxon>
        <taxon>Dikarya</taxon>
        <taxon>Ascomycota</taxon>
        <taxon>Pezizomycotina</taxon>
        <taxon>Sordariomycetes</taxon>
        <taxon>Sordariomycetidae</taxon>
        <taxon>Magnaporthales</taxon>
        <taxon>Magnaporthaceae</taxon>
        <taxon>Gaeumannomyces</taxon>
    </lineage>
</organism>
<dbReference type="STRING" id="644352.J3NUZ2"/>
<dbReference type="Proteomes" id="UP000006039">
    <property type="component" value="Unassembled WGS sequence"/>
</dbReference>
<dbReference type="GO" id="GO:0035725">
    <property type="term" value="P:sodium ion transmembrane transport"/>
    <property type="evidence" value="ECO:0007669"/>
    <property type="project" value="TreeGrafter"/>
</dbReference>
<feature type="transmembrane region" description="Helical" evidence="7">
    <location>
        <begin position="389"/>
        <end position="414"/>
    </location>
</feature>
<comment type="subcellular location">
    <subcellularLocation>
        <location evidence="1">Membrane</location>
        <topology evidence="1">Multi-pass membrane protein</topology>
    </subcellularLocation>
</comment>
<reference evidence="8" key="3">
    <citation type="submission" date="2010-09" db="EMBL/GenBank/DDBJ databases">
        <title>Annotation of Gaeumannomyces graminis var. tritici R3-111a-1.</title>
        <authorList>
            <consortium name="The Broad Institute Genome Sequencing Platform"/>
            <person name="Ma L.-J."/>
            <person name="Dead R."/>
            <person name="Young S.K."/>
            <person name="Zeng Q."/>
            <person name="Gargeya S."/>
            <person name="Fitzgerald M."/>
            <person name="Haas B."/>
            <person name="Abouelleil A."/>
            <person name="Alvarado L."/>
            <person name="Arachchi H.M."/>
            <person name="Berlin A."/>
            <person name="Brown A."/>
            <person name="Chapman S.B."/>
            <person name="Chen Z."/>
            <person name="Dunbar C."/>
            <person name="Freedman E."/>
            <person name="Gearin G."/>
            <person name="Gellesch M."/>
            <person name="Goldberg J."/>
            <person name="Griggs A."/>
            <person name="Gujja S."/>
            <person name="Heiman D."/>
            <person name="Howarth C."/>
            <person name="Larson L."/>
            <person name="Lui A."/>
            <person name="MacDonald P.J.P."/>
            <person name="Mehta T."/>
            <person name="Montmayeur A."/>
            <person name="Murphy C."/>
            <person name="Neiman D."/>
            <person name="Pearson M."/>
            <person name="Priest M."/>
            <person name="Roberts A."/>
            <person name="Saif S."/>
            <person name="Shea T."/>
            <person name="Shenoy N."/>
            <person name="Sisk P."/>
            <person name="Stolte C."/>
            <person name="Sykes S."/>
            <person name="Yandava C."/>
            <person name="Wortman J."/>
            <person name="Nusbaum C."/>
            <person name="Birren B."/>
        </authorList>
    </citation>
    <scope>NUCLEOTIDE SEQUENCE</scope>
    <source>
        <strain evidence="8">R3-111a-1</strain>
    </source>
</reference>
<dbReference type="AlphaFoldDB" id="J3NUZ2"/>
<evidence type="ECO:0000256" key="2">
    <source>
        <dbReference type="ARBA" id="ARBA00022448"/>
    </source>
</evidence>
<keyword evidence="10" id="KW-1185">Reference proteome</keyword>
<dbReference type="RefSeq" id="XP_009221164.1">
    <property type="nucleotide sequence ID" value="XM_009222900.1"/>
</dbReference>
<keyword evidence="5 7" id="KW-0472">Membrane</keyword>
<keyword evidence="2" id="KW-0813">Transport</keyword>
<feature type="transmembrane region" description="Helical" evidence="7">
    <location>
        <begin position="60"/>
        <end position="82"/>
    </location>
</feature>
<feature type="transmembrane region" description="Helical" evidence="7">
    <location>
        <begin position="554"/>
        <end position="572"/>
    </location>
</feature>
<feature type="transmembrane region" description="Helical" evidence="7">
    <location>
        <begin position="263"/>
        <end position="280"/>
    </location>
</feature>
<dbReference type="eggNOG" id="KOG3659">
    <property type="taxonomic scope" value="Eukaryota"/>
</dbReference>
<feature type="transmembrane region" description="Helical" evidence="7">
    <location>
        <begin position="180"/>
        <end position="198"/>
    </location>
</feature>
<feature type="transmembrane region" description="Helical" evidence="7">
    <location>
        <begin position="348"/>
        <end position="377"/>
    </location>
</feature>
<dbReference type="CDD" id="cd11554">
    <property type="entry name" value="SLC6sbd_u2"/>
    <property type="match status" value="1"/>
</dbReference>
<dbReference type="SUPFAM" id="SSF161070">
    <property type="entry name" value="SNF-like"/>
    <property type="match status" value="1"/>
</dbReference>
<evidence type="ECO:0000256" key="7">
    <source>
        <dbReference type="SAM" id="Phobius"/>
    </source>
</evidence>
<dbReference type="VEuPathDB" id="FungiDB:GGTG_05101"/>
<dbReference type="Pfam" id="PF00209">
    <property type="entry name" value="SNF"/>
    <property type="match status" value="1"/>
</dbReference>
<evidence type="ECO:0000313" key="9">
    <source>
        <dbReference type="EnsemblFungi" id="EJT75164"/>
    </source>
</evidence>
<dbReference type="GO" id="GO:0005886">
    <property type="term" value="C:plasma membrane"/>
    <property type="evidence" value="ECO:0007669"/>
    <property type="project" value="TreeGrafter"/>
</dbReference>
<proteinExistence type="predicted"/>
<feature type="transmembrane region" description="Helical" evidence="7">
    <location>
        <begin position="482"/>
        <end position="500"/>
    </location>
</feature>
<evidence type="ECO:0000313" key="8">
    <source>
        <dbReference type="EMBL" id="EJT75164.1"/>
    </source>
</evidence>
<evidence type="ECO:0008006" key="11">
    <source>
        <dbReference type="Google" id="ProtNLM"/>
    </source>
</evidence>
<evidence type="ECO:0000313" key="10">
    <source>
        <dbReference type="Proteomes" id="UP000006039"/>
    </source>
</evidence>
<dbReference type="OrthoDB" id="6581954at2759"/>
<dbReference type="InterPro" id="IPR000175">
    <property type="entry name" value="Na/ntran_symport"/>
</dbReference>
<evidence type="ECO:0000256" key="6">
    <source>
        <dbReference type="SAM" id="MobiDB-lite"/>
    </source>
</evidence>
<dbReference type="EMBL" id="GL385397">
    <property type="protein sequence ID" value="EJT75164.1"/>
    <property type="molecule type" value="Genomic_DNA"/>
</dbReference>
<accession>J3NUZ2</accession>
<protein>
    <recommendedName>
        <fullName evidence="11">Creatine transporter</fullName>
    </recommendedName>
</protein>